<evidence type="ECO:0000256" key="6">
    <source>
        <dbReference type="ARBA" id="ARBA00023170"/>
    </source>
</evidence>
<evidence type="ECO:0000256" key="2">
    <source>
        <dbReference type="ARBA" id="ARBA00022475"/>
    </source>
</evidence>
<keyword evidence="2" id="KW-1003">Cell membrane</keyword>
<evidence type="ECO:0008006" key="11">
    <source>
        <dbReference type="Google" id="ProtNLM"/>
    </source>
</evidence>
<evidence type="ECO:0000256" key="4">
    <source>
        <dbReference type="ARBA" id="ARBA00022989"/>
    </source>
</evidence>
<evidence type="ECO:0000256" key="5">
    <source>
        <dbReference type="ARBA" id="ARBA00023136"/>
    </source>
</evidence>
<protein>
    <recommendedName>
        <fullName evidence="11">Ionotropic glutamate receptor C-terminal domain-containing protein</fullName>
    </recommendedName>
</protein>
<dbReference type="GO" id="GO:0005886">
    <property type="term" value="C:plasma membrane"/>
    <property type="evidence" value="ECO:0007669"/>
    <property type="project" value="UniProtKB-SubCell"/>
</dbReference>
<comment type="caution">
    <text evidence="9">The sequence shown here is derived from an EMBL/GenBank/DDBJ whole genome shotgun (WGS) entry which is preliminary data.</text>
</comment>
<keyword evidence="5 8" id="KW-0472">Membrane</keyword>
<evidence type="ECO:0000256" key="8">
    <source>
        <dbReference type="SAM" id="Phobius"/>
    </source>
</evidence>
<dbReference type="EMBL" id="JALNTZ010000006">
    <property type="protein sequence ID" value="KAJ3647494.1"/>
    <property type="molecule type" value="Genomic_DNA"/>
</dbReference>
<keyword evidence="6" id="KW-0675">Receptor</keyword>
<accession>A0AA38I1F0</accession>
<evidence type="ECO:0000256" key="1">
    <source>
        <dbReference type="ARBA" id="ARBA00004651"/>
    </source>
</evidence>
<evidence type="ECO:0000313" key="10">
    <source>
        <dbReference type="Proteomes" id="UP001168821"/>
    </source>
</evidence>
<name>A0AA38I1F0_9CUCU</name>
<evidence type="ECO:0000256" key="3">
    <source>
        <dbReference type="ARBA" id="ARBA00022692"/>
    </source>
</evidence>
<keyword evidence="4 8" id="KW-1133">Transmembrane helix</keyword>
<dbReference type="SUPFAM" id="SSF53850">
    <property type="entry name" value="Periplasmic binding protein-like II"/>
    <property type="match status" value="1"/>
</dbReference>
<reference evidence="9" key="1">
    <citation type="journal article" date="2023" name="G3 (Bethesda)">
        <title>Whole genome assemblies of Zophobas morio and Tenebrio molitor.</title>
        <authorList>
            <person name="Kaur S."/>
            <person name="Stinson S.A."/>
            <person name="diCenzo G.C."/>
        </authorList>
    </citation>
    <scope>NUCLEOTIDE SEQUENCE</scope>
    <source>
        <strain evidence="9">QUZm001</strain>
    </source>
</reference>
<evidence type="ECO:0000256" key="7">
    <source>
        <dbReference type="ARBA" id="ARBA00023180"/>
    </source>
</evidence>
<sequence length="582" mass="66290">MNRHEFLITLETHVRFFSDTSNNQRLPLDDFNTHENTCQNLQPITHEEFLQIKMLTSDSVNGYFIIASNTETLHHFLDDNFNSVIPETRSSFALLFVDFDCTTIANEIGDVLKRLWIEYNVNNALAQSPCSCEQDQIYIYRPFSKTDETWGLTQRYTFKQITTNFRTITNPLFNLNRFALNIGIFSRPPHAIVDLPKLLQESPIYKNLSFSKNVAGVDGLILGILAEYLNFEVVLVQSPTSPVGGYFGRQLPNGTVSKSAMTDVMEGKTVYSANSRFVMTFRDVDVEWTVTHIADALCMLAPGALKVPNWMSLFNCFNTLSWILISVTFVVCMVVWYFIGPTRSLKDVWWTILSYLLGISESVTPELDQLFFLTSCLLFNVVVIGIVQGSLFSSFTTTTYYPDIHTLEQLDQIQLPVASTVWFYIRDDSPTIKNLKKKTIPKPPNANDMAAFYRNIVTTDNQANLEYLIKSQYVDEEGAPLLHVVDECLAHFLMAHIVQKGSPFLPVFNNLIKRVVEAGLTSKWHQDVLDSMEMEKMISLNKQGENVQAFTLYDLQIAFYLLVLGIVAALLVFFGELLARRK</sequence>
<dbReference type="PANTHER" id="PTHR42643">
    <property type="entry name" value="IONOTROPIC RECEPTOR 20A-RELATED"/>
    <property type="match status" value="1"/>
</dbReference>
<dbReference type="Proteomes" id="UP001168821">
    <property type="component" value="Unassembled WGS sequence"/>
</dbReference>
<proteinExistence type="predicted"/>
<comment type="subcellular location">
    <subcellularLocation>
        <location evidence="1">Cell membrane</location>
        <topology evidence="1">Multi-pass membrane protein</topology>
    </subcellularLocation>
</comment>
<organism evidence="9 10">
    <name type="scientific">Zophobas morio</name>
    <dbReference type="NCBI Taxonomy" id="2755281"/>
    <lineage>
        <taxon>Eukaryota</taxon>
        <taxon>Metazoa</taxon>
        <taxon>Ecdysozoa</taxon>
        <taxon>Arthropoda</taxon>
        <taxon>Hexapoda</taxon>
        <taxon>Insecta</taxon>
        <taxon>Pterygota</taxon>
        <taxon>Neoptera</taxon>
        <taxon>Endopterygota</taxon>
        <taxon>Coleoptera</taxon>
        <taxon>Polyphaga</taxon>
        <taxon>Cucujiformia</taxon>
        <taxon>Tenebrionidae</taxon>
        <taxon>Zophobas</taxon>
    </lineage>
</organism>
<evidence type="ECO:0000313" key="9">
    <source>
        <dbReference type="EMBL" id="KAJ3647494.1"/>
    </source>
</evidence>
<dbReference type="PANTHER" id="PTHR42643:SF38">
    <property type="entry name" value="IONOTROPIC RECEPTOR 100A"/>
    <property type="match status" value="1"/>
</dbReference>
<keyword evidence="7" id="KW-0325">Glycoprotein</keyword>
<feature type="transmembrane region" description="Helical" evidence="8">
    <location>
        <begin position="370"/>
        <end position="392"/>
    </location>
</feature>
<gene>
    <name evidence="9" type="ORF">Zmor_019369</name>
</gene>
<dbReference type="InterPro" id="IPR052192">
    <property type="entry name" value="Insect_Ionotropic_Sensory_Rcpt"/>
</dbReference>
<dbReference type="AlphaFoldDB" id="A0AA38I1F0"/>
<feature type="transmembrane region" description="Helical" evidence="8">
    <location>
        <begin position="320"/>
        <end position="339"/>
    </location>
</feature>
<keyword evidence="10" id="KW-1185">Reference proteome</keyword>
<keyword evidence="3 8" id="KW-0812">Transmembrane</keyword>
<feature type="transmembrane region" description="Helical" evidence="8">
    <location>
        <begin position="557"/>
        <end position="579"/>
    </location>
</feature>